<evidence type="ECO:0000313" key="1">
    <source>
        <dbReference type="EMBL" id="KAK4045587.1"/>
    </source>
</evidence>
<proteinExistence type="predicted"/>
<reference evidence="1 2" key="1">
    <citation type="journal article" date="2023" name="Nucleic Acids Res.">
        <title>The hologenome of Daphnia magna reveals possible DNA methylation and microbiome-mediated evolution of the host genome.</title>
        <authorList>
            <person name="Chaturvedi A."/>
            <person name="Li X."/>
            <person name="Dhandapani V."/>
            <person name="Marshall H."/>
            <person name="Kissane S."/>
            <person name="Cuenca-Cambronero M."/>
            <person name="Asole G."/>
            <person name="Calvet F."/>
            <person name="Ruiz-Romero M."/>
            <person name="Marangio P."/>
            <person name="Guigo R."/>
            <person name="Rago D."/>
            <person name="Mirbahai L."/>
            <person name="Eastwood N."/>
            <person name="Colbourne J.K."/>
            <person name="Zhou J."/>
            <person name="Mallon E."/>
            <person name="Orsini L."/>
        </authorList>
    </citation>
    <scope>NUCLEOTIDE SEQUENCE [LARGE SCALE GENOMIC DNA]</scope>
    <source>
        <strain evidence="1">LRV0_1</strain>
    </source>
</reference>
<sequence>MVSVVDSNPSVGSRAKFFPISLVSPPNGRCHQVAGGVKRKQFQTRVSSNLGLIEMIGRKKGRLLSDVVDKLRLEHSNKGRKKGENESIQPAELLSNDHFKAQTCDATDQGNDKSVQLTKNVGNGRTATSLTRRMPNLQTAVCCLKQLNYLEIRKRLMA</sequence>
<gene>
    <name evidence="1" type="ORF">OUZ56_033274</name>
</gene>
<organism evidence="1 2">
    <name type="scientific">Daphnia magna</name>
    <dbReference type="NCBI Taxonomy" id="35525"/>
    <lineage>
        <taxon>Eukaryota</taxon>
        <taxon>Metazoa</taxon>
        <taxon>Ecdysozoa</taxon>
        <taxon>Arthropoda</taxon>
        <taxon>Crustacea</taxon>
        <taxon>Branchiopoda</taxon>
        <taxon>Diplostraca</taxon>
        <taxon>Cladocera</taxon>
        <taxon>Anomopoda</taxon>
        <taxon>Daphniidae</taxon>
        <taxon>Daphnia</taxon>
    </lineage>
</organism>
<dbReference type="Proteomes" id="UP001234178">
    <property type="component" value="Unassembled WGS sequence"/>
</dbReference>
<keyword evidence="2" id="KW-1185">Reference proteome</keyword>
<protein>
    <submittedName>
        <fullName evidence="1">Uncharacterized protein</fullName>
    </submittedName>
</protein>
<comment type="caution">
    <text evidence="1">The sequence shown here is derived from an EMBL/GenBank/DDBJ whole genome shotgun (WGS) entry which is preliminary data.</text>
</comment>
<evidence type="ECO:0000313" key="2">
    <source>
        <dbReference type="Proteomes" id="UP001234178"/>
    </source>
</evidence>
<name>A0ABR0BAI1_9CRUS</name>
<dbReference type="EMBL" id="JAOYFB010000046">
    <property type="protein sequence ID" value="KAK4045587.1"/>
    <property type="molecule type" value="Genomic_DNA"/>
</dbReference>
<accession>A0ABR0BAI1</accession>